<evidence type="ECO:0000313" key="3">
    <source>
        <dbReference type="Proteomes" id="UP000252189"/>
    </source>
</evidence>
<dbReference type="EMBL" id="QPHM01000001">
    <property type="protein sequence ID" value="RCU47065.1"/>
    <property type="molecule type" value="Genomic_DNA"/>
</dbReference>
<proteinExistence type="predicted"/>
<sequence length="262" mass="27460">MRRTLTQVYDAIFRPSRFVGANVNRMQGRAVQDVAAVSRLLVVFAGNLVIYAVPLTLAGFGTAPAAAAPRSLAAVSTPLGLSPTWTWDFLRRFVQNSLYITLAAALTFAAFHGSVQFTRSSTGVVPSLHTVVYSTSAYLAGVFSVVWLLSTSASIAVADALVLNAQKRFVYTIIDATGASLVLPSGRPTPVSLADATPADQAALATLAVILGYFVYSLYLGSRINHGASRLTATLTVLTVGLTPVVFVLGSIALSLGSLPIP</sequence>
<feature type="transmembrane region" description="Helical" evidence="1">
    <location>
        <begin position="98"/>
        <end position="117"/>
    </location>
</feature>
<feature type="transmembrane region" description="Helical" evidence="1">
    <location>
        <begin position="137"/>
        <end position="162"/>
    </location>
</feature>
<comment type="caution">
    <text evidence="2">The sequence shown here is derived from an EMBL/GenBank/DDBJ whole genome shotgun (WGS) entry which is preliminary data.</text>
</comment>
<keyword evidence="1" id="KW-1133">Transmembrane helix</keyword>
<reference evidence="2 3" key="1">
    <citation type="submission" date="2018-07" db="EMBL/GenBank/DDBJ databases">
        <title>Genome sequences of Haloplanus salinus JCM 18368T.</title>
        <authorList>
            <person name="Kim Y.B."/>
            <person name="Roh S.W."/>
        </authorList>
    </citation>
    <scope>NUCLEOTIDE SEQUENCE [LARGE SCALE GENOMIC DNA]</scope>
    <source>
        <strain evidence="2 3">JCM 18368</strain>
    </source>
</reference>
<accession>A0A368NBU5</accession>
<dbReference type="AlphaFoldDB" id="A0A368NBU5"/>
<dbReference type="OrthoDB" id="204725at2157"/>
<organism evidence="2 3">
    <name type="scientific">Haloplanus salinus</name>
    <dbReference type="NCBI Taxonomy" id="1126245"/>
    <lineage>
        <taxon>Archaea</taxon>
        <taxon>Methanobacteriati</taxon>
        <taxon>Methanobacteriota</taxon>
        <taxon>Stenosarchaea group</taxon>
        <taxon>Halobacteria</taxon>
        <taxon>Halobacteriales</taxon>
        <taxon>Haloferacaceae</taxon>
        <taxon>Haloplanus</taxon>
    </lineage>
</organism>
<feature type="transmembrane region" description="Helical" evidence="1">
    <location>
        <begin position="202"/>
        <end position="221"/>
    </location>
</feature>
<gene>
    <name evidence="2" type="ORF">DU504_06970</name>
</gene>
<protein>
    <recommendedName>
        <fullName evidence="4">Yip1 domain-containing protein</fullName>
    </recommendedName>
</protein>
<dbReference type="RefSeq" id="WP_114448614.1">
    <property type="nucleotide sequence ID" value="NZ_QPHM01000001.1"/>
</dbReference>
<keyword evidence="3" id="KW-1185">Reference proteome</keyword>
<feature type="transmembrane region" description="Helical" evidence="1">
    <location>
        <begin position="233"/>
        <end position="256"/>
    </location>
</feature>
<keyword evidence="1" id="KW-0472">Membrane</keyword>
<evidence type="ECO:0008006" key="4">
    <source>
        <dbReference type="Google" id="ProtNLM"/>
    </source>
</evidence>
<keyword evidence="1" id="KW-0812">Transmembrane</keyword>
<evidence type="ECO:0000313" key="2">
    <source>
        <dbReference type="EMBL" id="RCU47065.1"/>
    </source>
</evidence>
<evidence type="ECO:0000256" key="1">
    <source>
        <dbReference type="SAM" id="Phobius"/>
    </source>
</evidence>
<name>A0A368NBU5_9EURY</name>
<dbReference type="Proteomes" id="UP000252189">
    <property type="component" value="Unassembled WGS sequence"/>
</dbReference>